<feature type="compositionally biased region" description="Polar residues" evidence="5">
    <location>
        <begin position="113"/>
        <end position="125"/>
    </location>
</feature>
<dbReference type="PANTHER" id="PTHR31442">
    <property type="entry name" value="HOMEODOMAIN-LIKE SUPERFAMILY PROTEIN-RELATED"/>
    <property type="match status" value="1"/>
</dbReference>
<dbReference type="AlphaFoldDB" id="A0A6J1GPK7"/>
<dbReference type="InterPro" id="IPR006447">
    <property type="entry name" value="Myb_dom_plants"/>
</dbReference>
<feature type="region of interest" description="Disordered" evidence="5">
    <location>
        <begin position="99"/>
        <end position="126"/>
    </location>
</feature>
<evidence type="ECO:0000256" key="2">
    <source>
        <dbReference type="ARBA" id="ARBA00023015"/>
    </source>
</evidence>
<name>A0A6J1GPK7_CUCMO</name>
<evidence type="ECO:0000313" key="7">
    <source>
        <dbReference type="RefSeq" id="XP_022953912.1"/>
    </source>
</evidence>
<dbReference type="GO" id="GO:0005634">
    <property type="term" value="C:nucleus"/>
    <property type="evidence" value="ECO:0007669"/>
    <property type="project" value="UniProtKB-SubCell"/>
</dbReference>
<dbReference type="NCBIfam" id="TIGR01557">
    <property type="entry name" value="myb_SHAQKYF"/>
    <property type="match status" value="1"/>
</dbReference>
<dbReference type="GO" id="GO:0003700">
    <property type="term" value="F:DNA-binding transcription factor activity"/>
    <property type="evidence" value="ECO:0007669"/>
    <property type="project" value="InterPro"/>
</dbReference>
<sequence length="231" mass="24942">MGSNSNQEKQAGFGGDNMYQYIPSLQIASTQGGSLINATSASINSGGTPSGFNDNGVGRASSSNPHGGDNMYQYIPSLQIASTPGGSLINATSASINSGGTPSGFNDNGVGRASSSNPQASMNKRNGSHQKQRFIWTQEHHQSFLEVIELLEAQNGTSNRKVVPRKILEEMRKRYPNITRENIASHLQKHRLHLKNLNNRELNNSATSLNSQLLLQSPSFVINPNSQSHKP</sequence>
<dbReference type="SUPFAM" id="SSF46689">
    <property type="entry name" value="Homeodomain-like"/>
    <property type="match status" value="1"/>
</dbReference>
<proteinExistence type="predicted"/>
<protein>
    <submittedName>
        <fullName evidence="7">Two-component response regulator ARR12-like</fullName>
    </submittedName>
</protein>
<dbReference type="PANTHER" id="PTHR31442:SF29">
    <property type="entry name" value="HOMEODOMAIN-LIKE SUPERFAMILY PROTEIN"/>
    <property type="match status" value="1"/>
</dbReference>
<dbReference type="Gene3D" id="1.10.10.60">
    <property type="entry name" value="Homeodomain-like"/>
    <property type="match status" value="1"/>
</dbReference>
<reference evidence="7" key="1">
    <citation type="submission" date="2025-08" db="UniProtKB">
        <authorList>
            <consortium name="RefSeq"/>
        </authorList>
    </citation>
    <scope>IDENTIFICATION</scope>
    <source>
        <tissue evidence="7">Young leaves</tissue>
    </source>
</reference>
<dbReference type="InterPro" id="IPR044841">
    <property type="entry name" value="LUX/BOA-like"/>
</dbReference>
<organism evidence="6 7">
    <name type="scientific">Cucurbita moschata</name>
    <name type="common">Winter crookneck squash</name>
    <name type="synonym">Cucurbita pepo var. moschata</name>
    <dbReference type="NCBI Taxonomy" id="3662"/>
    <lineage>
        <taxon>Eukaryota</taxon>
        <taxon>Viridiplantae</taxon>
        <taxon>Streptophyta</taxon>
        <taxon>Embryophyta</taxon>
        <taxon>Tracheophyta</taxon>
        <taxon>Spermatophyta</taxon>
        <taxon>Magnoliopsida</taxon>
        <taxon>eudicotyledons</taxon>
        <taxon>Gunneridae</taxon>
        <taxon>Pentapetalae</taxon>
        <taxon>rosids</taxon>
        <taxon>fabids</taxon>
        <taxon>Cucurbitales</taxon>
        <taxon>Cucurbitaceae</taxon>
        <taxon>Cucurbiteae</taxon>
        <taxon>Cucurbita</taxon>
    </lineage>
</organism>
<dbReference type="Proteomes" id="UP000504609">
    <property type="component" value="Unplaced"/>
</dbReference>
<evidence type="ECO:0000313" key="6">
    <source>
        <dbReference type="Proteomes" id="UP000504609"/>
    </source>
</evidence>
<dbReference type="InterPro" id="IPR009057">
    <property type="entry name" value="Homeodomain-like_sf"/>
</dbReference>
<evidence type="ECO:0000256" key="3">
    <source>
        <dbReference type="ARBA" id="ARBA00023163"/>
    </source>
</evidence>
<dbReference type="GeneID" id="111456315"/>
<keyword evidence="4" id="KW-0539">Nucleus</keyword>
<gene>
    <name evidence="7" type="primary">LOC111456315</name>
</gene>
<evidence type="ECO:0000256" key="5">
    <source>
        <dbReference type="SAM" id="MobiDB-lite"/>
    </source>
</evidence>
<dbReference type="GO" id="GO:0003677">
    <property type="term" value="F:DNA binding"/>
    <property type="evidence" value="ECO:0007669"/>
    <property type="project" value="InterPro"/>
</dbReference>
<accession>A0A6J1GPK7</accession>
<keyword evidence="6" id="KW-1185">Reference proteome</keyword>
<keyword evidence="2" id="KW-0805">Transcription regulation</keyword>
<feature type="region of interest" description="Disordered" evidence="5">
    <location>
        <begin position="46"/>
        <end position="71"/>
    </location>
</feature>
<evidence type="ECO:0000256" key="4">
    <source>
        <dbReference type="ARBA" id="ARBA00023242"/>
    </source>
</evidence>
<evidence type="ECO:0000256" key="1">
    <source>
        <dbReference type="ARBA" id="ARBA00004123"/>
    </source>
</evidence>
<comment type="subcellular location">
    <subcellularLocation>
        <location evidence="1">Nucleus</location>
    </subcellularLocation>
</comment>
<keyword evidence="3" id="KW-0804">Transcription</keyword>
<dbReference type="RefSeq" id="XP_022953912.1">
    <property type="nucleotide sequence ID" value="XM_023098144.1"/>
</dbReference>
<dbReference type="KEGG" id="cmos:111456315"/>